<protein>
    <submittedName>
        <fullName evidence="2">Uncharacterized protein</fullName>
    </submittedName>
</protein>
<reference evidence="2" key="1">
    <citation type="submission" date="2020-09" db="EMBL/GenBank/DDBJ databases">
        <authorList>
            <person name="Kim M.K."/>
        </authorList>
    </citation>
    <scope>NUCLEOTIDE SEQUENCE</scope>
    <source>
        <strain evidence="2">BT704</strain>
    </source>
</reference>
<gene>
    <name evidence="2" type="ORF">IC230_01500</name>
</gene>
<keyword evidence="1" id="KW-0812">Transmembrane</keyword>
<accession>A0A927AXC2</accession>
<evidence type="ECO:0000256" key="1">
    <source>
        <dbReference type="SAM" id="Phobius"/>
    </source>
</evidence>
<organism evidence="2 3">
    <name type="scientific">Spirosoma validum</name>
    <dbReference type="NCBI Taxonomy" id="2771355"/>
    <lineage>
        <taxon>Bacteria</taxon>
        <taxon>Pseudomonadati</taxon>
        <taxon>Bacteroidota</taxon>
        <taxon>Cytophagia</taxon>
        <taxon>Cytophagales</taxon>
        <taxon>Cytophagaceae</taxon>
        <taxon>Spirosoma</taxon>
    </lineage>
</organism>
<dbReference type="Proteomes" id="UP000653797">
    <property type="component" value="Unassembled WGS sequence"/>
</dbReference>
<evidence type="ECO:0000313" key="2">
    <source>
        <dbReference type="EMBL" id="MBD2751549.1"/>
    </source>
</evidence>
<evidence type="ECO:0000313" key="3">
    <source>
        <dbReference type="Proteomes" id="UP000653797"/>
    </source>
</evidence>
<feature type="transmembrane region" description="Helical" evidence="1">
    <location>
        <begin position="6"/>
        <end position="25"/>
    </location>
</feature>
<keyword evidence="1" id="KW-0472">Membrane</keyword>
<dbReference type="EMBL" id="JACXAA010000001">
    <property type="protein sequence ID" value="MBD2751549.1"/>
    <property type="molecule type" value="Genomic_DNA"/>
</dbReference>
<dbReference type="AlphaFoldDB" id="A0A927AXC2"/>
<proteinExistence type="predicted"/>
<name>A0A927AXC2_9BACT</name>
<sequence length="176" mass="19714">MLYVCWAVMNLGLFLFFISICFRATKLIREHLSLLASIIFVFGLLAFAGNSGKQSDVVIPETNQARKWTFVSRDSVLPATSKFTLIAIDKTFLSTTDLLVLCGREKTSGKMLPIEATSSKTGFSSGHRWRPQTIFVETTATPGKLTYRVDGLLEWNLLGATMYTQFKTYSGFMELN</sequence>
<feature type="transmembrane region" description="Helical" evidence="1">
    <location>
        <begin position="32"/>
        <end position="49"/>
    </location>
</feature>
<keyword evidence="1" id="KW-1133">Transmembrane helix</keyword>
<comment type="caution">
    <text evidence="2">The sequence shown here is derived from an EMBL/GenBank/DDBJ whole genome shotgun (WGS) entry which is preliminary data.</text>
</comment>
<keyword evidence="3" id="KW-1185">Reference proteome</keyword>
<dbReference type="RefSeq" id="WP_191037192.1">
    <property type="nucleotide sequence ID" value="NZ_JACXAA010000001.1"/>
</dbReference>